<keyword evidence="1" id="KW-0472">Membrane</keyword>
<dbReference type="AlphaFoldDB" id="A0A2P2R242"/>
<evidence type="ECO:0000256" key="1">
    <source>
        <dbReference type="SAM" id="Phobius"/>
    </source>
</evidence>
<accession>A0A2P2R242</accession>
<keyword evidence="1" id="KW-0812">Transmembrane</keyword>
<sequence length="63" mass="7243">MVLYGYINGSQAKLFLFSKFPTQPSNFLLSGFHMQGSNLILLLCLLYYLLIHGPCWKKILLAY</sequence>
<dbReference type="EMBL" id="GGEC01092700">
    <property type="protein sequence ID" value="MBX73184.1"/>
    <property type="molecule type" value="Transcribed_RNA"/>
</dbReference>
<feature type="transmembrane region" description="Helical" evidence="1">
    <location>
        <begin position="27"/>
        <end position="50"/>
    </location>
</feature>
<reference evidence="2" key="1">
    <citation type="submission" date="2018-02" db="EMBL/GenBank/DDBJ databases">
        <title>Rhizophora mucronata_Transcriptome.</title>
        <authorList>
            <person name="Meera S.P."/>
            <person name="Sreeshan A."/>
            <person name="Augustine A."/>
        </authorList>
    </citation>
    <scope>NUCLEOTIDE SEQUENCE</scope>
    <source>
        <tissue evidence="2">Leaf</tissue>
    </source>
</reference>
<name>A0A2P2R242_RHIMU</name>
<keyword evidence="1" id="KW-1133">Transmembrane helix</keyword>
<evidence type="ECO:0000313" key="2">
    <source>
        <dbReference type="EMBL" id="MBX73184.1"/>
    </source>
</evidence>
<protein>
    <submittedName>
        <fullName evidence="2">Uncharacterized protein</fullName>
    </submittedName>
</protein>
<organism evidence="2">
    <name type="scientific">Rhizophora mucronata</name>
    <name type="common">Asiatic mangrove</name>
    <dbReference type="NCBI Taxonomy" id="61149"/>
    <lineage>
        <taxon>Eukaryota</taxon>
        <taxon>Viridiplantae</taxon>
        <taxon>Streptophyta</taxon>
        <taxon>Embryophyta</taxon>
        <taxon>Tracheophyta</taxon>
        <taxon>Spermatophyta</taxon>
        <taxon>Magnoliopsida</taxon>
        <taxon>eudicotyledons</taxon>
        <taxon>Gunneridae</taxon>
        <taxon>Pentapetalae</taxon>
        <taxon>rosids</taxon>
        <taxon>fabids</taxon>
        <taxon>Malpighiales</taxon>
        <taxon>Rhizophoraceae</taxon>
        <taxon>Rhizophora</taxon>
    </lineage>
</organism>
<proteinExistence type="predicted"/>